<gene>
    <name evidence="1" type="ORF">JKP88DRAFT_220164</name>
</gene>
<proteinExistence type="predicted"/>
<dbReference type="AlphaFoldDB" id="A0A835YZQ2"/>
<reference evidence="1" key="1">
    <citation type="submission" date="2021-02" db="EMBL/GenBank/DDBJ databases">
        <title>First Annotated Genome of the Yellow-green Alga Tribonema minus.</title>
        <authorList>
            <person name="Mahan K.M."/>
        </authorList>
    </citation>
    <scope>NUCLEOTIDE SEQUENCE</scope>
    <source>
        <strain evidence="1">UTEX B ZZ1240</strain>
    </source>
</reference>
<evidence type="ECO:0000313" key="2">
    <source>
        <dbReference type="Proteomes" id="UP000664859"/>
    </source>
</evidence>
<keyword evidence="2" id="KW-1185">Reference proteome</keyword>
<organism evidence="1 2">
    <name type="scientific">Tribonema minus</name>
    <dbReference type="NCBI Taxonomy" id="303371"/>
    <lineage>
        <taxon>Eukaryota</taxon>
        <taxon>Sar</taxon>
        <taxon>Stramenopiles</taxon>
        <taxon>Ochrophyta</taxon>
        <taxon>PX clade</taxon>
        <taxon>Xanthophyceae</taxon>
        <taxon>Tribonematales</taxon>
        <taxon>Tribonemataceae</taxon>
        <taxon>Tribonema</taxon>
    </lineage>
</organism>
<sequence length="131" mass="13916">MSAAAVLVLGGALCERGIQAVTRRLSSVTIGGPPILPNHCGLAHFTVVIGSCLSLACASMLRAKYTPGWCCCVNTAGVSPQGTGSTTLLHVLRPGSYLLRLCACQAPRFCQRGFTFLKMYSQAQVENHQFE</sequence>
<comment type="caution">
    <text evidence="1">The sequence shown here is derived from an EMBL/GenBank/DDBJ whole genome shotgun (WGS) entry which is preliminary data.</text>
</comment>
<evidence type="ECO:0000313" key="1">
    <source>
        <dbReference type="EMBL" id="KAG5183734.1"/>
    </source>
</evidence>
<dbReference type="EMBL" id="JAFCMP010000190">
    <property type="protein sequence ID" value="KAG5183734.1"/>
    <property type="molecule type" value="Genomic_DNA"/>
</dbReference>
<dbReference type="Proteomes" id="UP000664859">
    <property type="component" value="Unassembled WGS sequence"/>
</dbReference>
<name>A0A835YZQ2_9STRA</name>
<accession>A0A835YZQ2</accession>
<protein>
    <submittedName>
        <fullName evidence="1">Uncharacterized protein</fullName>
    </submittedName>
</protein>